<organism evidence="6">
    <name type="scientific">Thermosporothrix sp. COM3</name>
    <dbReference type="NCBI Taxonomy" id="2490863"/>
    <lineage>
        <taxon>Bacteria</taxon>
        <taxon>Bacillati</taxon>
        <taxon>Chloroflexota</taxon>
        <taxon>Ktedonobacteria</taxon>
        <taxon>Ktedonobacterales</taxon>
        <taxon>Thermosporotrichaceae</taxon>
        <taxon>Thermosporothrix</taxon>
    </lineage>
</organism>
<evidence type="ECO:0000259" key="5">
    <source>
        <dbReference type="Pfam" id="PF00288"/>
    </source>
</evidence>
<gene>
    <name evidence="6" type="ORF">KTC_28270</name>
</gene>
<dbReference type="GO" id="GO:0016301">
    <property type="term" value="F:kinase activity"/>
    <property type="evidence" value="ECO:0007669"/>
    <property type="project" value="UniProtKB-KW"/>
</dbReference>
<evidence type="ECO:0000256" key="1">
    <source>
        <dbReference type="ARBA" id="ARBA00022679"/>
    </source>
</evidence>
<protein>
    <submittedName>
        <fullName evidence="6">Kinase</fullName>
    </submittedName>
</protein>
<dbReference type="InterPro" id="IPR012363">
    <property type="entry name" value="PduX"/>
</dbReference>
<dbReference type="PANTHER" id="PTHR43527:SF1">
    <property type="entry name" value="L-THREONINE KINASE"/>
    <property type="match status" value="1"/>
</dbReference>
<dbReference type="AlphaFoldDB" id="A0A455SK07"/>
<dbReference type="InterPro" id="IPR006204">
    <property type="entry name" value="GHMP_kinase_N_dom"/>
</dbReference>
<dbReference type="InterPro" id="IPR020568">
    <property type="entry name" value="Ribosomal_Su5_D2-typ_SF"/>
</dbReference>
<reference evidence="6" key="1">
    <citation type="submission" date="2018-12" db="EMBL/GenBank/DDBJ databases">
        <title>Novel natural products biosynthetic potential of the class Ktedonobacteria.</title>
        <authorList>
            <person name="Zheng Y."/>
            <person name="Saitou A."/>
            <person name="Wang C.M."/>
            <person name="Toyoda A."/>
            <person name="Minakuchi Y."/>
            <person name="Sekiguchi Y."/>
            <person name="Ueda K."/>
            <person name="Takano H."/>
            <person name="Sakai Y."/>
            <person name="Yokota A."/>
            <person name="Yabe S."/>
        </authorList>
    </citation>
    <scope>NUCLEOTIDE SEQUENCE</scope>
    <source>
        <strain evidence="6">COM3</strain>
    </source>
</reference>
<keyword evidence="3 6" id="KW-0418">Kinase</keyword>
<dbReference type="InterPro" id="IPR014721">
    <property type="entry name" value="Ribsml_uS5_D2-typ_fold_subgr"/>
</dbReference>
<evidence type="ECO:0000256" key="2">
    <source>
        <dbReference type="ARBA" id="ARBA00022741"/>
    </source>
</evidence>
<dbReference type="EMBL" id="AP019376">
    <property type="protein sequence ID" value="BBH88076.1"/>
    <property type="molecule type" value="Genomic_DNA"/>
</dbReference>
<keyword evidence="1" id="KW-0808">Transferase</keyword>
<dbReference type="GO" id="GO:0005524">
    <property type="term" value="F:ATP binding"/>
    <property type="evidence" value="ECO:0007669"/>
    <property type="project" value="UniProtKB-KW"/>
</dbReference>
<accession>A0A455SK07</accession>
<name>A0A455SK07_9CHLR</name>
<feature type="domain" description="GHMP kinase N-terminal" evidence="5">
    <location>
        <begin position="71"/>
        <end position="136"/>
    </location>
</feature>
<dbReference type="PIRSF" id="PIRSF033887">
    <property type="entry name" value="PduX"/>
    <property type="match status" value="1"/>
</dbReference>
<keyword evidence="2" id="KW-0547">Nucleotide-binding</keyword>
<evidence type="ECO:0000313" key="6">
    <source>
        <dbReference type="EMBL" id="BBH88076.1"/>
    </source>
</evidence>
<evidence type="ECO:0000256" key="3">
    <source>
        <dbReference type="ARBA" id="ARBA00022777"/>
    </source>
</evidence>
<dbReference type="PANTHER" id="PTHR43527">
    <property type="entry name" value="4-DIPHOSPHOCYTIDYL-2-C-METHYL-D-ERYTHRITOL KINASE, CHLOROPLASTIC"/>
    <property type="match status" value="1"/>
</dbReference>
<dbReference type="SUPFAM" id="SSF54211">
    <property type="entry name" value="Ribosomal protein S5 domain 2-like"/>
    <property type="match status" value="1"/>
</dbReference>
<dbReference type="Gene3D" id="3.30.230.10">
    <property type="match status" value="1"/>
</dbReference>
<proteinExistence type="predicted"/>
<dbReference type="Pfam" id="PF00288">
    <property type="entry name" value="GHMP_kinases_N"/>
    <property type="match status" value="1"/>
</dbReference>
<keyword evidence="4" id="KW-0067">ATP-binding</keyword>
<sequence length="311" mass="34581">MKVEQQSPSVQVGTGRAFGTFGELLQGRDASERRDFLVTLPIERYAHATFVANPDDTEVVVYPSFKEKSRRMAQKLLDYFSLPMGGTLRIESELPIGKGLASSSADLVATARAICSCFRVTIPLPLLATFMSEIEPSDGVMYPGIVAFYHREGCLRQFLGFLPPLTIVGIDEGSEIDTLAFNARPKPFTTADEWEYQQLLTHMATAVRRRDIRTIGQITTRSAILNQKLNPKSTLNDFLRISEEIGCPGVVVAHSGTCIGLLLARNDPSYHHQVSLAYRYLSALTEKILFLQAVNFPALKKEFCCVARDDR</sequence>
<evidence type="ECO:0000256" key="4">
    <source>
        <dbReference type="ARBA" id="ARBA00022840"/>
    </source>
</evidence>